<organism evidence="2 3">
    <name type="scientific">Paenibacillus plantiphilus</name>
    <dbReference type="NCBI Taxonomy" id="2905650"/>
    <lineage>
        <taxon>Bacteria</taxon>
        <taxon>Bacillati</taxon>
        <taxon>Bacillota</taxon>
        <taxon>Bacilli</taxon>
        <taxon>Bacillales</taxon>
        <taxon>Paenibacillaceae</taxon>
        <taxon>Paenibacillus</taxon>
    </lineage>
</organism>
<accession>A0ABM9CXB6</accession>
<keyword evidence="1" id="KW-0472">Membrane</keyword>
<name>A0ABM9CXB6_9BACL</name>
<proteinExistence type="predicted"/>
<gene>
    <name evidence="2" type="ORF">PAECIP111893_05262</name>
</gene>
<keyword evidence="1" id="KW-1133">Transmembrane helix</keyword>
<dbReference type="RefSeq" id="WP_236347480.1">
    <property type="nucleotide sequence ID" value="NZ_CAKMMF010000052.1"/>
</dbReference>
<feature type="transmembrane region" description="Helical" evidence="1">
    <location>
        <begin position="12"/>
        <end position="29"/>
    </location>
</feature>
<reference evidence="2" key="1">
    <citation type="submission" date="2022-01" db="EMBL/GenBank/DDBJ databases">
        <authorList>
            <person name="Criscuolo A."/>
        </authorList>
    </citation>
    <scope>NUCLEOTIDE SEQUENCE</scope>
    <source>
        <strain evidence="2">CIP111893</strain>
    </source>
</reference>
<evidence type="ECO:0000313" key="2">
    <source>
        <dbReference type="EMBL" id="CAH1225475.1"/>
    </source>
</evidence>
<comment type="caution">
    <text evidence="2">The sequence shown here is derived from an EMBL/GenBank/DDBJ whole genome shotgun (WGS) entry which is preliminary data.</text>
</comment>
<evidence type="ECO:0000256" key="1">
    <source>
        <dbReference type="SAM" id="Phobius"/>
    </source>
</evidence>
<keyword evidence="3" id="KW-1185">Reference proteome</keyword>
<evidence type="ECO:0000313" key="3">
    <source>
        <dbReference type="Proteomes" id="UP000838686"/>
    </source>
</evidence>
<dbReference type="EMBL" id="CAKMMF010000052">
    <property type="protein sequence ID" value="CAH1225475.1"/>
    <property type="molecule type" value="Genomic_DNA"/>
</dbReference>
<dbReference type="Proteomes" id="UP000838686">
    <property type="component" value="Unassembled WGS sequence"/>
</dbReference>
<protein>
    <submittedName>
        <fullName evidence="2">Uncharacterized protein</fullName>
    </submittedName>
</protein>
<keyword evidence="1" id="KW-0812">Transmembrane</keyword>
<sequence>MTWPRWSRSMRYLIGIVFLILLVYCWLFYQERAENDRQRQIFTSTFHENVFATLLEVDRTLESGENNLSSKC</sequence>